<evidence type="ECO:0000313" key="2">
    <source>
        <dbReference type="Proteomes" id="UP000076871"/>
    </source>
</evidence>
<evidence type="ECO:0000313" key="1">
    <source>
        <dbReference type="EMBL" id="KZT10001.1"/>
    </source>
</evidence>
<name>A0A165G914_9APHY</name>
<protein>
    <submittedName>
        <fullName evidence="1">Uncharacterized protein</fullName>
    </submittedName>
</protein>
<dbReference type="GeneID" id="63819615"/>
<dbReference type="InParanoid" id="A0A165G914"/>
<reference evidence="1 2" key="1">
    <citation type="journal article" date="2016" name="Mol. Biol. Evol.">
        <title>Comparative Genomics of Early-Diverging Mushroom-Forming Fungi Provides Insights into the Origins of Lignocellulose Decay Capabilities.</title>
        <authorList>
            <person name="Nagy L.G."/>
            <person name="Riley R."/>
            <person name="Tritt A."/>
            <person name="Adam C."/>
            <person name="Daum C."/>
            <person name="Floudas D."/>
            <person name="Sun H."/>
            <person name="Yadav J.S."/>
            <person name="Pangilinan J."/>
            <person name="Larsson K.H."/>
            <person name="Matsuura K."/>
            <person name="Barry K."/>
            <person name="Labutti K."/>
            <person name="Kuo R."/>
            <person name="Ohm R.A."/>
            <person name="Bhattacharya S.S."/>
            <person name="Shirouzu T."/>
            <person name="Yoshinaga Y."/>
            <person name="Martin F.M."/>
            <person name="Grigoriev I.V."/>
            <person name="Hibbett D.S."/>
        </authorList>
    </citation>
    <scope>NUCLEOTIDE SEQUENCE [LARGE SCALE GENOMIC DNA]</scope>
    <source>
        <strain evidence="1 2">93-53</strain>
    </source>
</reference>
<keyword evidence="2" id="KW-1185">Reference proteome</keyword>
<proteinExistence type="predicted"/>
<dbReference type="RefSeq" id="XP_040767741.1">
    <property type="nucleotide sequence ID" value="XM_040902584.1"/>
</dbReference>
<sequence length="193" mass="20981">MRAPPTWQCDASPSLTYKTLAFRPPWLPHRSVVAPHLRVPFAMIIPLPAEDASVADHHAHVSESDSSPNTPVHMPSTLCDTFCEGSSSSYSASVSDNDPSAYHHEHRANQLPSEVNERWGFPSQALNPVTRNTLGLYLPQGRNQSMLGSLQVSGLSSWDSSPINAVQPTTDVSSHASPARTSSVTFISVVDRR</sequence>
<dbReference type="EMBL" id="KV427610">
    <property type="protein sequence ID" value="KZT10001.1"/>
    <property type="molecule type" value="Genomic_DNA"/>
</dbReference>
<gene>
    <name evidence="1" type="ORF">LAESUDRAFT_468556</name>
</gene>
<accession>A0A165G914</accession>
<dbReference type="Proteomes" id="UP000076871">
    <property type="component" value="Unassembled WGS sequence"/>
</dbReference>
<dbReference type="AlphaFoldDB" id="A0A165G914"/>
<organism evidence="1 2">
    <name type="scientific">Laetiporus sulphureus 93-53</name>
    <dbReference type="NCBI Taxonomy" id="1314785"/>
    <lineage>
        <taxon>Eukaryota</taxon>
        <taxon>Fungi</taxon>
        <taxon>Dikarya</taxon>
        <taxon>Basidiomycota</taxon>
        <taxon>Agaricomycotina</taxon>
        <taxon>Agaricomycetes</taxon>
        <taxon>Polyporales</taxon>
        <taxon>Laetiporus</taxon>
    </lineage>
</organism>